<accession>T0F6T7</accession>
<dbReference type="EMBL" id="AHMO02000011">
    <property type="protein sequence ID" value="EQA43237.1"/>
    <property type="molecule type" value="Genomic_DNA"/>
</dbReference>
<dbReference type="AlphaFoldDB" id="T0F6T7"/>
<dbReference type="Proteomes" id="UP000015454">
    <property type="component" value="Unassembled WGS sequence"/>
</dbReference>
<protein>
    <submittedName>
        <fullName evidence="1">Uncharacterized protein</fullName>
    </submittedName>
</protein>
<dbReference type="STRING" id="1049789.LEP1GSC050_1743"/>
<reference evidence="1" key="1">
    <citation type="submission" date="2013-05" db="EMBL/GenBank/DDBJ databases">
        <authorList>
            <person name="Harkins D.M."/>
            <person name="Durkin A.S."/>
            <person name="Brinkac L.M."/>
            <person name="Haft D.H."/>
            <person name="Selengut J.D."/>
            <person name="Sanka R."/>
            <person name="DePew J."/>
            <person name="Purushe J."/>
            <person name="Hartskeerl R.A."/>
            <person name="Ahmed A."/>
            <person name="van der Linden H."/>
            <person name="Goris M.G.A."/>
            <person name="Vinetz J.M."/>
            <person name="Sutton G.G."/>
            <person name="Nierman W.C."/>
            <person name="Fouts D.E."/>
        </authorList>
    </citation>
    <scope>NUCLEOTIDE SEQUENCE [LARGE SCALE GENOMIC DNA]</scope>
    <source>
        <strain evidence="1">5399</strain>
    </source>
</reference>
<organism evidence="1 2">
    <name type="scientific">Leptospira broomii serovar Hurstbridge str. 5399</name>
    <dbReference type="NCBI Taxonomy" id="1049789"/>
    <lineage>
        <taxon>Bacteria</taxon>
        <taxon>Pseudomonadati</taxon>
        <taxon>Spirochaetota</taxon>
        <taxon>Spirochaetia</taxon>
        <taxon>Leptospirales</taxon>
        <taxon>Leptospiraceae</taxon>
        <taxon>Leptospira</taxon>
    </lineage>
</organism>
<comment type="caution">
    <text evidence="1">The sequence shown here is derived from an EMBL/GenBank/DDBJ whole genome shotgun (WGS) entry which is preliminary data.</text>
</comment>
<keyword evidence="2" id="KW-1185">Reference proteome</keyword>
<sequence length="190" mass="21140">MPPKITYCTMSKVLALFIFLSFCDIACVGFGDLRNSGSLNTNPDRSVKHGLGLQFIAWSDQGRYIPEIRSRLEKNGFIFQNGTSTRLEVILEEGGTTRAILRILNLIATSATGSIFPFYNQVNYSIHFRVFESGRLMNSCSYDLRNNEFFGILLTPLALFRSSPSSLSDIIAASVDLYSRGCAIKSENNP</sequence>
<gene>
    <name evidence="1" type="ORF">LEP1GSC050_1743</name>
</gene>
<name>T0F6T7_9LEPT</name>
<evidence type="ECO:0000313" key="1">
    <source>
        <dbReference type="EMBL" id="EQA43237.1"/>
    </source>
</evidence>
<evidence type="ECO:0000313" key="2">
    <source>
        <dbReference type="Proteomes" id="UP000015454"/>
    </source>
</evidence>
<proteinExistence type="predicted"/>